<dbReference type="InterPro" id="IPR002880">
    <property type="entry name" value="Pyrv_Fd/Flavodoxin_OxRdtase_N"/>
</dbReference>
<evidence type="ECO:0000313" key="5">
    <source>
        <dbReference type="Proteomes" id="UP000516160"/>
    </source>
</evidence>
<organism evidence="4 5">
    <name type="scientific">Alkalicella caledoniensis</name>
    <dbReference type="NCBI Taxonomy" id="2731377"/>
    <lineage>
        <taxon>Bacteria</taxon>
        <taxon>Bacillati</taxon>
        <taxon>Bacillota</taxon>
        <taxon>Clostridia</taxon>
        <taxon>Eubacteriales</taxon>
        <taxon>Proteinivoracaceae</taxon>
        <taxon>Alkalicella</taxon>
    </lineage>
</organism>
<evidence type="ECO:0000256" key="1">
    <source>
        <dbReference type="ARBA" id="ARBA00023002"/>
    </source>
</evidence>
<gene>
    <name evidence="4" type="ORF">HYG86_03575</name>
</gene>
<feature type="domain" description="Pyruvate:ferredoxin oxidoreductase core" evidence="3">
    <location>
        <begin position="251"/>
        <end position="341"/>
    </location>
</feature>
<keyword evidence="1" id="KW-0560">Oxidoreductase</keyword>
<dbReference type="InterPro" id="IPR033412">
    <property type="entry name" value="PFOR_II"/>
</dbReference>
<dbReference type="Proteomes" id="UP000516160">
    <property type="component" value="Chromosome"/>
</dbReference>
<feature type="domain" description="Pyruvate flavodoxin/ferredoxin oxidoreductase pyrimidine binding" evidence="2">
    <location>
        <begin position="17"/>
        <end position="184"/>
    </location>
</feature>
<evidence type="ECO:0000259" key="2">
    <source>
        <dbReference type="Pfam" id="PF01855"/>
    </source>
</evidence>
<dbReference type="PANTHER" id="PTHR43088:SF1">
    <property type="entry name" value="SUBUNIT OF PYRUVATE:FLAVODOXIN OXIDOREDUCTASE"/>
    <property type="match status" value="1"/>
</dbReference>
<dbReference type="RefSeq" id="WP_213167576.1">
    <property type="nucleotide sequence ID" value="NZ_CP058559.1"/>
</dbReference>
<dbReference type="Pfam" id="PF17147">
    <property type="entry name" value="PFOR_II"/>
    <property type="match status" value="1"/>
</dbReference>
<dbReference type="InterPro" id="IPR029061">
    <property type="entry name" value="THDP-binding"/>
</dbReference>
<dbReference type="SUPFAM" id="SSF52518">
    <property type="entry name" value="Thiamin diphosphate-binding fold (THDP-binding)"/>
    <property type="match status" value="1"/>
</dbReference>
<dbReference type="GO" id="GO:0016491">
    <property type="term" value="F:oxidoreductase activity"/>
    <property type="evidence" value="ECO:0007669"/>
    <property type="project" value="UniProtKB-KW"/>
</dbReference>
<dbReference type="InterPro" id="IPR009014">
    <property type="entry name" value="Transketo_C/PFOR_II"/>
</dbReference>
<evidence type="ECO:0000313" key="4">
    <source>
        <dbReference type="EMBL" id="QNO13912.1"/>
    </source>
</evidence>
<evidence type="ECO:0000259" key="3">
    <source>
        <dbReference type="Pfam" id="PF17147"/>
    </source>
</evidence>
<dbReference type="KEGG" id="acae:HYG86_03575"/>
<dbReference type="Gene3D" id="3.40.50.970">
    <property type="match status" value="1"/>
</dbReference>
<dbReference type="SUPFAM" id="SSF52922">
    <property type="entry name" value="TK C-terminal domain-like"/>
    <property type="match status" value="1"/>
</dbReference>
<dbReference type="NCBIfam" id="NF006412">
    <property type="entry name" value="PRK08659.1"/>
    <property type="match status" value="1"/>
</dbReference>
<proteinExistence type="predicted"/>
<dbReference type="AlphaFoldDB" id="A0A7G9W5F0"/>
<dbReference type="Gene3D" id="3.40.50.920">
    <property type="match status" value="1"/>
</dbReference>
<reference evidence="4 5" key="1">
    <citation type="submission" date="2020-07" db="EMBL/GenBank/DDBJ databases">
        <title>Alkalicella. sp. LB2 genome.</title>
        <authorList>
            <person name="Postec A."/>
            <person name="Quemeneur M."/>
        </authorList>
    </citation>
    <scope>NUCLEOTIDE SEQUENCE [LARGE SCALE GENOMIC DNA]</scope>
    <source>
        <strain evidence="4 5">LB2</strain>
    </source>
</reference>
<name>A0A7G9W5F0_ALKCA</name>
<dbReference type="EMBL" id="CP058559">
    <property type="protein sequence ID" value="QNO13912.1"/>
    <property type="molecule type" value="Genomic_DNA"/>
</dbReference>
<dbReference type="InterPro" id="IPR052368">
    <property type="entry name" value="2-oxoacid_oxidoreductase"/>
</dbReference>
<dbReference type="CDD" id="cd07034">
    <property type="entry name" value="TPP_PYR_PFOR_IOR-alpha_like"/>
    <property type="match status" value="1"/>
</dbReference>
<dbReference type="PANTHER" id="PTHR43088">
    <property type="entry name" value="SUBUNIT OF PYRUVATE:FLAVODOXIN OXIDOREDUCTASE-RELATED"/>
    <property type="match status" value="1"/>
</dbReference>
<keyword evidence="5" id="KW-1185">Reference proteome</keyword>
<protein>
    <submittedName>
        <fullName evidence="4">2-oxoacid:acceptor oxidoreductase subunit alpha</fullName>
    </submittedName>
</protein>
<dbReference type="FunFam" id="3.40.50.970:FF:000022">
    <property type="entry name" value="2-oxoglutarate ferredoxin oxidoreductase alpha subunit"/>
    <property type="match status" value="1"/>
</dbReference>
<dbReference type="Pfam" id="PF01855">
    <property type="entry name" value="POR_N"/>
    <property type="match status" value="1"/>
</dbReference>
<sequence length="352" mass="38555">MGFFLQGNEACALAGLNGGVKYYAGYPITPSTEIAGHMALKLPKRGGVFIQMEDEIASIAAALGASACGVKSMTATSGPGFSLKQENIGYGIMAEIPLLVVNVQRVGPSTGAPTSPAQGDVMQSRWGTHGDHPMIVFTASSVQQVYEMTIHSLNVAEQLKMPVILLLDETIAHLKESVVLKEIPLVTRQQNRIIGQGDPFHTTGLSHDEFGFPATNNNSKIAELTWRLHKKVEENTEKFTKIEIMGNEDYEILLVGYGISHRSALAAMEELEEQGKKVAVLNLLTLWPLPYKQIQEFSRNAQVVVFIELNLGMISDECKKYIDHKKILSITKTSGQLIEPWEIVKTLSEGGY</sequence>
<accession>A0A7G9W5F0</accession>